<dbReference type="EMBL" id="CAXDID020000521">
    <property type="protein sequence ID" value="CAL6099537.1"/>
    <property type="molecule type" value="Genomic_DNA"/>
</dbReference>
<name>A0AA86TS93_9EUKA</name>
<dbReference type="EMBL" id="CATOUU010000324">
    <property type="protein sequence ID" value="CAI9924822.1"/>
    <property type="molecule type" value="Genomic_DNA"/>
</dbReference>
<reference evidence="3 4" key="2">
    <citation type="submission" date="2024-07" db="EMBL/GenBank/DDBJ databases">
        <authorList>
            <person name="Akdeniz Z."/>
        </authorList>
    </citation>
    <scope>NUCLEOTIDE SEQUENCE [LARGE SCALE GENOMIC DNA]</scope>
</reference>
<dbReference type="Proteomes" id="UP001642409">
    <property type="component" value="Unassembled WGS sequence"/>
</dbReference>
<evidence type="ECO:0000256" key="1">
    <source>
        <dbReference type="PROSITE-ProRule" id="PRU00023"/>
    </source>
</evidence>
<evidence type="ECO:0000313" key="4">
    <source>
        <dbReference type="Proteomes" id="UP001642409"/>
    </source>
</evidence>
<dbReference type="SUPFAM" id="SSF48403">
    <property type="entry name" value="Ankyrin repeat"/>
    <property type="match status" value="1"/>
</dbReference>
<gene>
    <name evidence="2" type="ORF">HINF_LOCUS12467</name>
    <name evidence="3" type="ORF">HINF_LOCUS70128</name>
</gene>
<feature type="repeat" description="ANK" evidence="1">
    <location>
        <begin position="48"/>
        <end position="71"/>
    </location>
</feature>
<organism evidence="2">
    <name type="scientific">Hexamita inflata</name>
    <dbReference type="NCBI Taxonomy" id="28002"/>
    <lineage>
        <taxon>Eukaryota</taxon>
        <taxon>Metamonada</taxon>
        <taxon>Diplomonadida</taxon>
        <taxon>Hexamitidae</taxon>
        <taxon>Hexamitinae</taxon>
        <taxon>Hexamita</taxon>
    </lineage>
</organism>
<comment type="caution">
    <text evidence="2">The sequence shown here is derived from an EMBL/GenBank/DDBJ whole genome shotgun (WGS) entry which is preliminary data.</text>
</comment>
<evidence type="ECO:0000313" key="2">
    <source>
        <dbReference type="EMBL" id="CAI9924822.1"/>
    </source>
</evidence>
<dbReference type="AlphaFoldDB" id="A0AA86TS93"/>
<evidence type="ECO:0008006" key="5">
    <source>
        <dbReference type="Google" id="ProtNLM"/>
    </source>
</evidence>
<sequence length="277" mass="31862">MQGCCARISLDDWFYAAKRGDYLAIQNNMYHAKKRDRRPTDKLPGNYRGFAAIHYAVINDNLEVVKLLIEREYLLAVQYDQPIQARAINSNAVYMLRSRMTILHLSMLVGNFEMTRFIIQYQHRSRKSLSGVVDSHGQFATELLFLLSTNSFVLDLLMVPEIQEELLFEFTGRKKLPGPMINAALFGRSQTIQFIVDNINKVPVQFKKRIFRLAQVKYKGKGVLECCQVNSQVSQGDKDRTADAFTQLLQIAEMKEEEVQQVNQDDTGVLTEKQNIK</sequence>
<proteinExistence type="predicted"/>
<dbReference type="PROSITE" id="PS50297">
    <property type="entry name" value="ANK_REP_REGION"/>
    <property type="match status" value="1"/>
</dbReference>
<keyword evidence="1" id="KW-0040">ANK repeat</keyword>
<dbReference type="InterPro" id="IPR036770">
    <property type="entry name" value="Ankyrin_rpt-contain_sf"/>
</dbReference>
<dbReference type="SMART" id="SM00248">
    <property type="entry name" value="ANK"/>
    <property type="match status" value="2"/>
</dbReference>
<protein>
    <recommendedName>
        <fullName evidence="5">ANK_REP_REGION domain-containing protein</fullName>
    </recommendedName>
</protein>
<dbReference type="Gene3D" id="1.25.40.20">
    <property type="entry name" value="Ankyrin repeat-containing domain"/>
    <property type="match status" value="1"/>
</dbReference>
<keyword evidence="4" id="KW-1185">Reference proteome</keyword>
<evidence type="ECO:0000313" key="3">
    <source>
        <dbReference type="EMBL" id="CAL6099537.1"/>
    </source>
</evidence>
<dbReference type="Pfam" id="PF12796">
    <property type="entry name" value="Ank_2"/>
    <property type="match status" value="1"/>
</dbReference>
<dbReference type="InterPro" id="IPR002110">
    <property type="entry name" value="Ankyrin_rpt"/>
</dbReference>
<dbReference type="PROSITE" id="PS50088">
    <property type="entry name" value="ANK_REPEAT"/>
    <property type="match status" value="1"/>
</dbReference>
<accession>A0AA86TS93</accession>
<reference evidence="2" key="1">
    <citation type="submission" date="2023-06" db="EMBL/GenBank/DDBJ databases">
        <authorList>
            <person name="Kurt Z."/>
        </authorList>
    </citation>
    <scope>NUCLEOTIDE SEQUENCE</scope>
</reference>